<dbReference type="EMBL" id="NKHZ01000039">
    <property type="protein sequence ID" value="PNS18703.1"/>
    <property type="molecule type" value="Genomic_DNA"/>
</dbReference>
<dbReference type="Pfam" id="PF00293">
    <property type="entry name" value="NUDIX"/>
    <property type="match status" value="1"/>
</dbReference>
<dbReference type="PROSITE" id="PS00893">
    <property type="entry name" value="NUDIX_BOX"/>
    <property type="match status" value="1"/>
</dbReference>
<dbReference type="InterPro" id="IPR020084">
    <property type="entry name" value="NUDIX_hydrolase_CS"/>
</dbReference>
<evidence type="ECO:0000313" key="4">
    <source>
        <dbReference type="Proteomes" id="UP000243797"/>
    </source>
</evidence>
<keyword evidence="4" id="KW-1185">Reference proteome</keyword>
<reference evidence="3 4" key="1">
    <citation type="submission" date="2017-06" db="EMBL/GenBank/DDBJ databases">
        <title>Draft genome sequence of a variant of Elsinoe murrayae.</title>
        <authorList>
            <person name="Cheng Q."/>
        </authorList>
    </citation>
    <scope>NUCLEOTIDE SEQUENCE [LARGE SCALE GENOMIC DNA]</scope>
    <source>
        <strain evidence="3 4">CQ-2017a</strain>
    </source>
</reference>
<name>A0A2K1QUZ4_9PEZI</name>
<proteinExistence type="predicted"/>
<dbReference type="PROSITE" id="PS51462">
    <property type="entry name" value="NUDIX"/>
    <property type="match status" value="1"/>
</dbReference>
<dbReference type="InterPro" id="IPR015797">
    <property type="entry name" value="NUDIX_hydrolase-like_dom_sf"/>
</dbReference>
<dbReference type="SUPFAM" id="SSF55811">
    <property type="entry name" value="Nudix"/>
    <property type="match status" value="1"/>
</dbReference>
<comment type="caution">
    <text evidence="3">The sequence shown here is derived from an EMBL/GenBank/DDBJ whole genome shotgun (WGS) entry which is preliminary data.</text>
</comment>
<evidence type="ECO:0000256" key="1">
    <source>
        <dbReference type="ARBA" id="ARBA00022801"/>
    </source>
</evidence>
<dbReference type="Proteomes" id="UP000243797">
    <property type="component" value="Unassembled WGS sequence"/>
</dbReference>
<dbReference type="InParanoid" id="A0A2K1QUZ4"/>
<accession>A0A2K1QUZ4</accession>
<evidence type="ECO:0000259" key="2">
    <source>
        <dbReference type="PROSITE" id="PS51462"/>
    </source>
</evidence>
<evidence type="ECO:0000313" key="3">
    <source>
        <dbReference type="EMBL" id="PNS18703.1"/>
    </source>
</evidence>
<dbReference type="Gene3D" id="3.90.79.10">
    <property type="entry name" value="Nucleoside Triphosphate Pyrophosphohydrolase"/>
    <property type="match status" value="1"/>
</dbReference>
<dbReference type="AlphaFoldDB" id="A0A2K1QUZ4"/>
<organism evidence="3 4">
    <name type="scientific">Sphaceloma murrayae</name>
    <dbReference type="NCBI Taxonomy" id="2082308"/>
    <lineage>
        <taxon>Eukaryota</taxon>
        <taxon>Fungi</taxon>
        <taxon>Dikarya</taxon>
        <taxon>Ascomycota</taxon>
        <taxon>Pezizomycotina</taxon>
        <taxon>Dothideomycetes</taxon>
        <taxon>Dothideomycetidae</taxon>
        <taxon>Myriangiales</taxon>
        <taxon>Elsinoaceae</taxon>
        <taxon>Sphaceloma</taxon>
    </lineage>
</organism>
<dbReference type="OrthoDB" id="10259236at2759"/>
<feature type="domain" description="Nudix hydrolase" evidence="2">
    <location>
        <begin position="26"/>
        <end position="226"/>
    </location>
</feature>
<gene>
    <name evidence="3" type="ORF">CAC42_5242</name>
</gene>
<sequence>MPPSSLSTTTAPLPSSPQTAAFPTTHLLQSAGIAIFHLSTARVVLCRHPSNPRYFLPKGRKNASEPITTTAVREGYEESGYRCRLLSLPLPHVQTLGEGPDPRFVVEPVWTQLLPVADEVQYLLFWFVGETLDAEEEGRCNAQGDGWVLPMGWRGGMTVVERREMDREGDGWREPVCHPDTGVDGDEMLYEKFLVPVEEAIRLLKGGVMTDVVRKGWAAIRLRAEMEEKDWEDEGR</sequence>
<keyword evidence="1" id="KW-0378">Hydrolase</keyword>
<dbReference type="InterPro" id="IPR000086">
    <property type="entry name" value="NUDIX_hydrolase_dom"/>
</dbReference>
<protein>
    <recommendedName>
        <fullName evidence="2">Nudix hydrolase domain-containing protein</fullName>
    </recommendedName>
</protein>
<dbReference type="GO" id="GO:0016787">
    <property type="term" value="F:hydrolase activity"/>
    <property type="evidence" value="ECO:0007669"/>
    <property type="project" value="UniProtKB-KW"/>
</dbReference>